<sequence length="695" mass="80234">MNTPTTIKTSVAHPSCYDIIQEAKASLLRPTRPFTPNVIREKDKRRAGLIFDKVEIIARVPRRLVPLDYKKDFISNQEVNTSKFEFKKNLLKILESKENYPQIIIQLKSFLNDHNLLQINMEEFQSQEELIKKDYACKILNPYLTNEKITSNSESLISLCGILFKVSDDASLARVSQVLFNLSKSIENDKNIIEFNLIEDLKHIFGCFQKEIDHNNIALETIVFTTGVIKNLSNEEHNQKYLLKSGVIGILVKLLDYLLQKTKNKAFLQHISITSLFSVLAQISGTMRNIVSLMPRKKYKNVFLETNLVESLMKMISFKLKLNEDEELMLTCVRILSKLTLSEAFLERLRNNPKYIEKFMRLVVLYQQEKPIVMRVCFILGNLTNKLSTEHKYLKEYISDLISMLGMYCEKLLIHFENSNVNFGSIPSDEKRTKEEMRSTEEEEEIKETEDILIKLIRLVTNLSVDPEIGEFIVEMIELESLLHIFDAIDDKESHEELTLNITAALANFTFYSRSKNNCILKNRIEISKSLLPLLMSDNLEMVIKTARVYGNLSRFNDISATFEKFKVTELCTLLVDHSCRDIVYQTGGVLMNVSNLKNQRKIIILKGGFKNVDVLEKDIKEDGSTGESLKENIQENSVISRSEIERLLFLLEEIKSEQKIEEDSSEVENENVDLMKFNEVVLKLIVKIKSMVAL</sequence>
<evidence type="ECO:0000313" key="2">
    <source>
        <dbReference type="Proteomes" id="UP001211065"/>
    </source>
</evidence>
<dbReference type="InterPro" id="IPR011989">
    <property type="entry name" value="ARM-like"/>
</dbReference>
<keyword evidence="2" id="KW-1185">Reference proteome</keyword>
<evidence type="ECO:0000313" key="1">
    <source>
        <dbReference type="EMBL" id="KAJ3223280.1"/>
    </source>
</evidence>
<dbReference type="GO" id="GO:0044782">
    <property type="term" value="P:cilium organization"/>
    <property type="evidence" value="ECO:0007669"/>
    <property type="project" value="TreeGrafter"/>
</dbReference>
<accession>A0AAD5U3K2</accession>
<dbReference type="SUPFAM" id="SSF48371">
    <property type="entry name" value="ARM repeat"/>
    <property type="match status" value="1"/>
</dbReference>
<proteinExistence type="predicted"/>
<organism evidence="1 2">
    <name type="scientific">Clydaea vesicula</name>
    <dbReference type="NCBI Taxonomy" id="447962"/>
    <lineage>
        <taxon>Eukaryota</taxon>
        <taxon>Fungi</taxon>
        <taxon>Fungi incertae sedis</taxon>
        <taxon>Chytridiomycota</taxon>
        <taxon>Chytridiomycota incertae sedis</taxon>
        <taxon>Chytridiomycetes</taxon>
        <taxon>Lobulomycetales</taxon>
        <taxon>Lobulomycetaceae</taxon>
        <taxon>Clydaea</taxon>
    </lineage>
</organism>
<dbReference type="InterPro" id="IPR016024">
    <property type="entry name" value="ARM-type_fold"/>
</dbReference>
<dbReference type="InterPro" id="IPR038905">
    <property type="entry name" value="ARMC2"/>
</dbReference>
<name>A0AAD5U3K2_9FUNG</name>
<dbReference type="PANTHER" id="PTHR21356">
    <property type="entry name" value="ARMADILLO REPEAT CONTAINING 2"/>
    <property type="match status" value="1"/>
</dbReference>
<comment type="caution">
    <text evidence="1">The sequence shown here is derived from an EMBL/GenBank/DDBJ whole genome shotgun (WGS) entry which is preliminary data.</text>
</comment>
<dbReference type="Gene3D" id="1.25.10.10">
    <property type="entry name" value="Leucine-rich Repeat Variant"/>
    <property type="match status" value="2"/>
</dbReference>
<dbReference type="Proteomes" id="UP001211065">
    <property type="component" value="Unassembled WGS sequence"/>
</dbReference>
<protein>
    <submittedName>
        <fullName evidence="1">Armadillo repeat-containing protein 2</fullName>
    </submittedName>
</protein>
<dbReference type="PANTHER" id="PTHR21356:SF1">
    <property type="entry name" value="ARMADILLO REPEAT-CONTAINING PROTEIN 2"/>
    <property type="match status" value="1"/>
</dbReference>
<reference evidence="1" key="1">
    <citation type="submission" date="2020-05" db="EMBL/GenBank/DDBJ databases">
        <title>Phylogenomic resolution of chytrid fungi.</title>
        <authorList>
            <person name="Stajich J.E."/>
            <person name="Amses K."/>
            <person name="Simmons R."/>
            <person name="Seto K."/>
            <person name="Myers J."/>
            <person name="Bonds A."/>
            <person name="Quandt C.A."/>
            <person name="Barry K."/>
            <person name="Liu P."/>
            <person name="Grigoriev I."/>
            <person name="Longcore J.E."/>
            <person name="James T.Y."/>
        </authorList>
    </citation>
    <scope>NUCLEOTIDE SEQUENCE</scope>
    <source>
        <strain evidence="1">JEL0476</strain>
    </source>
</reference>
<dbReference type="AlphaFoldDB" id="A0AAD5U3K2"/>
<dbReference type="EMBL" id="JADGJW010000136">
    <property type="protein sequence ID" value="KAJ3223280.1"/>
    <property type="molecule type" value="Genomic_DNA"/>
</dbReference>
<gene>
    <name evidence="1" type="primary">ARMC2</name>
    <name evidence="1" type="ORF">HK099_001321</name>
</gene>